<keyword evidence="1 4" id="KW-0560">Oxidoreductase</keyword>
<evidence type="ECO:0000313" key="5">
    <source>
        <dbReference type="Proteomes" id="UP001141992"/>
    </source>
</evidence>
<dbReference type="GO" id="GO:0008470">
    <property type="term" value="F:3-methylbutanoyl-CoA dehydrogenase activity"/>
    <property type="evidence" value="ECO:0007669"/>
    <property type="project" value="TreeGrafter"/>
</dbReference>
<protein>
    <submittedName>
        <fullName evidence="4">SfnB family sulfur acquisition oxidoreductase</fullName>
        <ecNumber evidence="4">1.-.-.-</ecNumber>
    </submittedName>
</protein>
<dbReference type="eggNOG" id="COG1960">
    <property type="taxonomic scope" value="Bacteria"/>
</dbReference>
<dbReference type="SUPFAM" id="SSF56645">
    <property type="entry name" value="Acyl-CoA dehydrogenase NM domain-like"/>
    <property type="match status" value="1"/>
</dbReference>
<dbReference type="InterPro" id="IPR036250">
    <property type="entry name" value="AcylCo_DH-like_C"/>
</dbReference>
<name>A0A0D6FKV4_ALCXX</name>
<dbReference type="Pfam" id="PF02771">
    <property type="entry name" value="Acyl-CoA_dh_N"/>
    <property type="match status" value="1"/>
</dbReference>
<dbReference type="SUPFAM" id="SSF47203">
    <property type="entry name" value="Acyl-CoA dehydrogenase C-terminal domain-like"/>
    <property type="match status" value="1"/>
</dbReference>
<evidence type="ECO:0000259" key="2">
    <source>
        <dbReference type="Pfam" id="PF02771"/>
    </source>
</evidence>
<dbReference type="InterPro" id="IPR013107">
    <property type="entry name" value="Acyl-CoA_DH_C"/>
</dbReference>
<dbReference type="InterPro" id="IPR023922">
    <property type="entry name" value="S04_starv_induced_SfnB"/>
</dbReference>
<sequence length="413" mass="44769">MPQAASSSLPIDDDEAPRVVPAARIRSDGEAIEAAQALAADFAQGAAHRDQTRSLPWREIERYSASGLGGITVPREYGGAQVSHVTLADVFRILSAADPSLGQIPQNHFGSLNLLRQVGTPAQKRRYYEGVLAGRRLGNAGPERHTRHARDVQARLVADGDGYRLSGRKFYSTGALYAHWIPTKALDTEDRLVTVLLERGAAGLTVVDDWSSFGQRTTASGTVLLDNVRVEADSVLPAWKLQETPALQGPFAQLMQAAIDAGIAEAALNDTVKFLRERARPWAEAGVERATQDPYVIGDVGRLFIDLHAAQAVLAEAAAHLDEATPRALGADDVAAASIAVARAKALTTEIALAASETLFELSGARASLAEFNLDRHWRNARTHTLHDPVRWKYHAVGDYLLNGRRPNRHSWI</sequence>
<accession>A0A0D6FKV4</accession>
<feature type="domain" description="Acyl-CoA dehydrogenase/oxidase N-terminal" evidence="2">
    <location>
        <begin position="35"/>
        <end position="134"/>
    </location>
</feature>
<proteinExistence type="predicted"/>
<dbReference type="InterPro" id="IPR009100">
    <property type="entry name" value="AcylCoA_DH/oxidase_NM_dom_sf"/>
</dbReference>
<reference evidence="4" key="1">
    <citation type="submission" date="2022-12" db="EMBL/GenBank/DDBJ databases">
        <authorList>
            <person name="Voronina O.L."/>
            <person name="Kunda M.S."/>
            <person name="Ryzhova N."/>
            <person name="Aksenova E.I."/>
        </authorList>
    </citation>
    <scope>NUCLEOTIDE SEQUENCE</scope>
    <source>
        <strain evidence="4">SCCH136:Ach223948</strain>
    </source>
</reference>
<accession>A0A0M7FM75</accession>
<dbReference type="KEGG" id="axx:ERS451415_00324"/>
<dbReference type="GO" id="GO:0006552">
    <property type="term" value="P:L-leucine catabolic process"/>
    <property type="evidence" value="ECO:0007669"/>
    <property type="project" value="TreeGrafter"/>
</dbReference>
<dbReference type="GO" id="GO:0050660">
    <property type="term" value="F:flavin adenine dinucleotide binding"/>
    <property type="evidence" value="ECO:0007669"/>
    <property type="project" value="InterPro"/>
</dbReference>
<feature type="domain" description="Acyl-CoA dehydrogenase C-terminal" evidence="3">
    <location>
        <begin position="254"/>
        <end position="388"/>
    </location>
</feature>
<dbReference type="PANTHER" id="PTHR43884">
    <property type="entry name" value="ACYL-COA DEHYDROGENASE"/>
    <property type="match status" value="1"/>
</dbReference>
<dbReference type="InterPro" id="IPR046373">
    <property type="entry name" value="Acyl-CoA_Oxase/DH_mid-dom_sf"/>
</dbReference>
<gene>
    <name evidence="4" type="ORF">O9570_26155</name>
</gene>
<evidence type="ECO:0000256" key="1">
    <source>
        <dbReference type="ARBA" id="ARBA00023002"/>
    </source>
</evidence>
<comment type="caution">
    <text evidence="4">The sequence shown here is derived from an EMBL/GenBank/DDBJ whole genome shotgun (WGS) entry which is preliminary data.</text>
</comment>
<dbReference type="EC" id="1.-.-.-" evidence="4"/>
<dbReference type="InterPro" id="IPR013786">
    <property type="entry name" value="AcylCoA_DH/ox_N"/>
</dbReference>
<dbReference type="Pfam" id="PF08028">
    <property type="entry name" value="Acyl-CoA_dh_2"/>
    <property type="match status" value="1"/>
</dbReference>
<dbReference type="Gene3D" id="2.40.110.10">
    <property type="entry name" value="Butyryl-CoA Dehydrogenase, subunit A, domain 2"/>
    <property type="match status" value="1"/>
</dbReference>
<dbReference type="AlphaFoldDB" id="A0A0D6FKV4"/>
<dbReference type="Gene3D" id="1.20.140.10">
    <property type="entry name" value="Butyryl-CoA Dehydrogenase, subunit A, domain 3"/>
    <property type="match status" value="1"/>
</dbReference>
<dbReference type="PIRSF" id="PIRSF016578">
    <property type="entry name" value="HsaA"/>
    <property type="match status" value="1"/>
</dbReference>
<evidence type="ECO:0000313" key="4">
    <source>
        <dbReference type="EMBL" id="MCZ8404964.1"/>
    </source>
</evidence>
<dbReference type="InterPro" id="IPR037069">
    <property type="entry name" value="AcylCoA_DH/ox_N_sf"/>
</dbReference>
<dbReference type="PANTHER" id="PTHR43884:SF12">
    <property type="entry name" value="ISOVALERYL-COA DEHYDROGENASE, MITOCHONDRIAL-RELATED"/>
    <property type="match status" value="1"/>
</dbReference>
<dbReference type="EMBL" id="JAPZVI010000031">
    <property type="protein sequence ID" value="MCZ8404964.1"/>
    <property type="molecule type" value="Genomic_DNA"/>
</dbReference>
<dbReference type="RefSeq" id="WP_006387300.1">
    <property type="nucleotide sequence ID" value="NZ_CAJFDJ010000003.1"/>
</dbReference>
<evidence type="ECO:0000259" key="3">
    <source>
        <dbReference type="Pfam" id="PF08028"/>
    </source>
</evidence>
<dbReference type="Gene3D" id="1.10.540.10">
    <property type="entry name" value="Acyl-CoA dehydrogenase/oxidase, N-terminal domain"/>
    <property type="match status" value="1"/>
</dbReference>
<organism evidence="4 5">
    <name type="scientific">Alcaligenes xylosoxydans xylosoxydans</name>
    <name type="common">Achromobacter xylosoxidans</name>
    <dbReference type="NCBI Taxonomy" id="85698"/>
    <lineage>
        <taxon>Bacteria</taxon>
        <taxon>Pseudomonadati</taxon>
        <taxon>Pseudomonadota</taxon>
        <taxon>Betaproteobacteria</taxon>
        <taxon>Burkholderiales</taxon>
        <taxon>Alcaligenaceae</taxon>
        <taxon>Achromobacter</taxon>
    </lineage>
</organism>
<dbReference type="Proteomes" id="UP001141992">
    <property type="component" value="Unassembled WGS sequence"/>
</dbReference>
<dbReference type="NCBIfam" id="TIGR04022">
    <property type="entry name" value="sulfur_SfnB"/>
    <property type="match status" value="1"/>
</dbReference>